<protein>
    <submittedName>
        <fullName evidence="1">Uncharacterized protein</fullName>
    </submittedName>
</protein>
<organism evidence="1 2">
    <name type="scientific">Dryococelus australis</name>
    <dbReference type="NCBI Taxonomy" id="614101"/>
    <lineage>
        <taxon>Eukaryota</taxon>
        <taxon>Metazoa</taxon>
        <taxon>Ecdysozoa</taxon>
        <taxon>Arthropoda</taxon>
        <taxon>Hexapoda</taxon>
        <taxon>Insecta</taxon>
        <taxon>Pterygota</taxon>
        <taxon>Neoptera</taxon>
        <taxon>Polyneoptera</taxon>
        <taxon>Phasmatodea</taxon>
        <taxon>Verophasmatodea</taxon>
        <taxon>Anareolatae</taxon>
        <taxon>Phasmatidae</taxon>
        <taxon>Eurycanthinae</taxon>
        <taxon>Dryococelus</taxon>
    </lineage>
</organism>
<evidence type="ECO:0000313" key="1">
    <source>
        <dbReference type="EMBL" id="KAJ8892519.1"/>
    </source>
</evidence>
<comment type="caution">
    <text evidence="1">The sequence shown here is derived from an EMBL/GenBank/DDBJ whole genome shotgun (WGS) entry which is preliminary data.</text>
</comment>
<accession>A0ABQ9I795</accession>
<proteinExistence type="predicted"/>
<keyword evidence="2" id="KW-1185">Reference proteome</keyword>
<dbReference type="EMBL" id="JARBHB010000002">
    <property type="protein sequence ID" value="KAJ8892519.1"/>
    <property type="molecule type" value="Genomic_DNA"/>
</dbReference>
<evidence type="ECO:0000313" key="2">
    <source>
        <dbReference type="Proteomes" id="UP001159363"/>
    </source>
</evidence>
<sequence length="72" mass="8401">MKRRDLKKKLLSKITRVLALQKVVQIKVKISGPIIMIFTHDDDKRIILPDGITNVPYGYAYEQIIGKMYERV</sequence>
<name>A0ABQ9I795_9NEOP</name>
<dbReference type="Proteomes" id="UP001159363">
    <property type="component" value="Chromosome 2"/>
</dbReference>
<reference evidence="1 2" key="1">
    <citation type="submission" date="2023-02" db="EMBL/GenBank/DDBJ databases">
        <title>LHISI_Scaffold_Assembly.</title>
        <authorList>
            <person name="Stuart O.P."/>
            <person name="Cleave R."/>
            <person name="Magrath M.J.L."/>
            <person name="Mikheyev A.S."/>
        </authorList>
    </citation>
    <scope>NUCLEOTIDE SEQUENCE [LARGE SCALE GENOMIC DNA]</scope>
    <source>
        <strain evidence="1">Daus_M_001</strain>
        <tissue evidence="1">Leg muscle</tissue>
    </source>
</reference>
<gene>
    <name evidence="1" type="ORF">PR048_005100</name>
</gene>